<dbReference type="SUPFAM" id="SSF55729">
    <property type="entry name" value="Acyl-CoA N-acyltransferases (Nat)"/>
    <property type="match status" value="1"/>
</dbReference>
<dbReference type="InterPro" id="IPR000182">
    <property type="entry name" value="GNAT_dom"/>
</dbReference>
<sequence>MFTIRQALPADLTVVREVGIRSYQAHFGALWYNPDEMETFLAKDFAVAALETSLQDPLTCWLLAYEDSTPIGVVRLNFDRLLAVTSTCGAELQKIYFLPGLTGRGFGERLYRDVQQRAIDKRQKLLWLEVLKSNVSAQRFYQRQGLQIVGENRFSSASQSVDLWYMAKNL</sequence>
<dbReference type="GO" id="GO:0005840">
    <property type="term" value="C:ribosome"/>
    <property type="evidence" value="ECO:0007669"/>
    <property type="project" value="UniProtKB-KW"/>
</dbReference>
<protein>
    <submittedName>
        <fullName evidence="4">Ribosomal protein S18 acetylase RimI-like enzyme</fullName>
    </submittedName>
</protein>
<evidence type="ECO:0000256" key="1">
    <source>
        <dbReference type="ARBA" id="ARBA00022679"/>
    </source>
</evidence>
<dbReference type="AlphaFoldDB" id="A0A542D5M4"/>
<feature type="domain" description="N-acetyltransferase" evidence="3">
    <location>
        <begin position="2"/>
        <end position="170"/>
    </location>
</feature>
<keyword evidence="1" id="KW-0808">Transferase</keyword>
<keyword evidence="2" id="KW-0012">Acyltransferase</keyword>
<dbReference type="InterPro" id="IPR050832">
    <property type="entry name" value="Bact_Acetyltransf"/>
</dbReference>
<dbReference type="PROSITE" id="PS51186">
    <property type="entry name" value="GNAT"/>
    <property type="match status" value="1"/>
</dbReference>
<evidence type="ECO:0000259" key="3">
    <source>
        <dbReference type="PROSITE" id="PS51186"/>
    </source>
</evidence>
<keyword evidence="4" id="KW-0687">Ribonucleoprotein</keyword>
<dbReference type="Gene3D" id="3.40.630.30">
    <property type="match status" value="1"/>
</dbReference>
<dbReference type="CDD" id="cd04301">
    <property type="entry name" value="NAT_SF"/>
    <property type="match status" value="1"/>
</dbReference>
<dbReference type="PANTHER" id="PTHR43877">
    <property type="entry name" value="AMINOALKYLPHOSPHONATE N-ACETYLTRANSFERASE-RELATED-RELATED"/>
    <property type="match status" value="1"/>
</dbReference>
<evidence type="ECO:0000256" key="2">
    <source>
        <dbReference type="ARBA" id="ARBA00023315"/>
    </source>
</evidence>
<dbReference type="InterPro" id="IPR016181">
    <property type="entry name" value="Acyl_CoA_acyltransferase"/>
</dbReference>
<evidence type="ECO:0000313" key="4">
    <source>
        <dbReference type="EMBL" id="TVZ67863.1"/>
    </source>
</evidence>
<keyword evidence="4" id="KW-0689">Ribosomal protein</keyword>
<dbReference type="Pfam" id="PF00583">
    <property type="entry name" value="Acetyltransf_1"/>
    <property type="match status" value="1"/>
</dbReference>
<reference evidence="4" key="2">
    <citation type="submission" date="2019-08" db="EMBL/GenBank/DDBJ databases">
        <title>Investigation of anaerobic lignin degradation for improved lignocellulosic biofuels.</title>
        <authorList>
            <person name="Deangelis K.PhD."/>
        </authorList>
    </citation>
    <scope>NUCLEOTIDE SEQUENCE [LARGE SCALE GENOMIC DNA]</scope>
    <source>
        <strain evidence="4">128R</strain>
    </source>
</reference>
<accession>A0A542D5M4</accession>
<dbReference type="GO" id="GO:0016747">
    <property type="term" value="F:acyltransferase activity, transferring groups other than amino-acyl groups"/>
    <property type="evidence" value="ECO:0007669"/>
    <property type="project" value="InterPro"/>
</dbReference>
<dbReference type="OrthoDB" id="6864670at2"/>
<dbReference type="PANTHER" id="PTHR43877:SF2">
    <property type="entry name" value="AMINOALKYLPHOSPHONATE N-ACETYLTRANSFERASE-RELATED"/>
    <property type="match status" value="1"/>
</dbReference>
<dbReference type="EMBL" id="VISQ01000001">
    <property type="protein sequence ID" value="TVZ67863.1"/>
    <property type="molecule type" value="Genomic_DNA"/>
</dbReference>
<comment type="caution">
    <text evidence="4">The sequence shown here is derived from an EMBL/GenBank/DDBJ whole genome shotgun (WGS) entry which is preliminary data.</text>
</comment>
<organism evidence="4">
    <name type="scientific">Serratia fonticola</name>
    <dbReference type="NCBI Taxonomy" id="47917"/>
    <lineage>
        <taxon>Bacteria</taxon>
        <taxon>Pseudomonadati</taxon>
        <taxon>Pseudomonadota</taxon>
        <taxon>Gammaproteobacteria</taxon>
        <taxon>Enterobacterales</taxon>
        <taxon>Yersiniaceae</taxon>
        <taxon>Serratia</taxon>
    </lineage>
</organism>
<name>A0A542D5M4_SERFO</name>
<proteinExistence type="predicted"/>
<reference evidence="4" key="1">
    <citation type="submission" date="2019-06" db="EMBL/GenBank/DDBJ databases">
        <authorList>
            <person name="Deangelis K."/>
            <person name="Huntemann M."/>
            <person name="Clum A."/>
            <person name="Pillay M."/>
            <person name="Palaniappan K."/>
            <person name="Varghese N."/>
            <person name="Mikhailova N."/>
            <person name="Stamatis D."/>
            <person name="Reddy T."/>
            <person name="Daum C."/>
            <person name="Shapiro N."/>
            <person name="Ivanova N."/>
            <person name="Kyrpides N."/>
            <person name="Woyke T."/>
        </authorList>
    </citation>
    <scope>NUCLEOTIDE SEQUENCE [LARGE SCALE GENOMIC DNA]</scope>
    <source>
        <strain evidence="4">128R</strain>
    </source>
</reference>
<gene>
    <name evidence="4" type="ORF">FHU10_0262</name>
</gene>